<feature type="transmembrane region" description="Helical" evidence="1">
    <location>
        <begin position="454"/>
        <end position="479"/>
    </location>
</feature>
<dbReference type="OrthoDB" id="10524165at2759"/>
<reference evidence="2 3" key="1">
    <citation type="submission" date="2016-08" db="EMBL/GenBank/DDBJ databases">
        <title>A Parts List for Fungal Cellulosomes Revealed by Comparative Genomics.</title>
        <authorList>
            <consortium name="DOE Joint Genome Institute"/>
            <person name="Haitjema C.H."/>
            <person name="Gilmore S.P."/>
            <person name="Henske J.K."/>
            <person name="Solomon K.V."/>
            <person name="De Groot R."/>
            <person name="Kuo A."/>
            <person name="Mondo S.J."/>
            <person name="Salamov A.A."/>
            <person name="Labutti K."/>
            <person name="Zhao Z."/>
            <person name="Chiniquy J."/>
            <person name="Barry K."/>
            <person name="Brewer H.M."/>
            <person name="Purvine S.O."/>
            <person name="Wright A.T."/>
            <person name="Boxma B."/>
            <person name="Van Alen T."/>
            <person name="Hackstein J.H."/>
            <person name="Baker S.E."/>
            <person name="Grigoriev I.V."/>
            <person name="O'Malley M.A."/>
        </authorList>
    </citation>
    <scope>NUCLEOTIDE SEQUENCE [LARGE SCALE GENOMIC DNA]</scope>
    <source>
        <strain evidence="2 3">G1</strain>
    </source>
</reference>
<name>A0A1Y2ATH5_9FUNG</name>
<protein>
    <submittedName>
        <fullName evidence="2">Periplasmic binding protein-like II</fullName>
    </submittedName>
</protein>
<dbReference type="AlphaFoldDB" id="A0A1Y2ATH5"/>
<feature type="transmembrane region" description="Helical" evidence="1">
    <location>
        <begin position="491"/>
        <end position="515"/>
    </location>
</feature>
<dbReference type="Proteomes" id="UP000193920">
    <property type="component" value="Unassembled WGS sequence"/>
</dbReference>
<feature type="transmembrane region" description="Helical" evidence="1">
    <location>
        <begin position="338"/>
        <end position="358"/>
    </location>
</feature>
<keyword evidence="3" id="KW-1185">Reference proteome</keyword>
<dbReference type="InterPro" id="IPR006059">
    <property type="entry name" value="SBP"/>
</dbReference>
<feature type="transmembrane region" description="Helical" evidence="1">
    <location>
        <begin position="305"/>
        <end position="326"/>
    </location>
</feature>
<dbReference type="Pfam" id="PF13416">
    <property type="entry name" value="SBP_bac_8"/>
    <property type="match status" value="1"/>
</dbReference>
<gene>
    <name evidence="2" type="ORF">LY90DRAFT_674738</name>
</gene>
<feature type="transmembrane region" description="Helical" evidence="1">
    <location>
        <begin position="410"/>
        <end position="434"/>
    </location>
</feature>
<evidence type="ECO:0000313" key="3">
    <source>
        <dbReference type="Proteomes" id="UP000193920"/>
    </source>
</evidence>
<sequence>MNLFNYNIIKNTCMYNGNWVALPAKVDSSLLYYNDKYLNKYNKTVPETWNELLETGKYILNEEHNRYNNTDFIAYNGMLSYEEMGMCSLYEFIYSFRDYSESPFPDIHSSEFKESIKMIKKIKNEISSDKVFQAPGGYTEVLFKNGNFLFQKFWYVPWLNYNFTLLPGKKKGISGSTLGGYNVSINKFINEERKKAAATVLRFIGSLEMQKKIINEYEFLTSISSLYEDKDVCSHMNCELLRNIQFVARPTVNSSDYSKYSEQFRNAVFKYIYGDDDDLSTVINEIEHLTKPYYITINPKMNLCLFIITILTFLSSILMIFSLIFLFKEKFKANLKFLPTDFWILSIIGAVLIMNSFYLNIGKINILKCFIKSLILIIGFDFNMIPILYKLLVNFPIENKYSKWIAKNKLIFFSLFIIYDIIIIGITLISSSLYINRILTKDGVPFDICKLGLIGYHLILLTLILKGLISFIMIIFVFLEWHLEQTINDIKFTLSAITVDILCFIIIFIMIFTNFKYNYYIVYQKILSIILYIFSFSNYIFLYLIKIIKLYIKNDNYYVRNNVNEYYKTNGQNDTENSTNIIETIETDSNIENYYNNRVARSSFDSAIQRMIKCHYQSKIENHEGPTSKFQAPRNNTFYSN</sequence>
<organism evidence="2 3">
    <name type="scientific">Neocallimastix californiae</name>
    <dbReference type="NCBI Taxonomy" id="1754190"/>
    <lineage>
        <taxon>Eukaryota</taxon>
        <taxon>Fungi</taxon>
        <taxon>Fungi incertae sedis</taxon>
        <taxon>Chytridiomycota</taxon>
        <taxon>Chytridiomycota incertae sedis</taxon>
        <taxon>Neocallimastigomycetes</taxon>
        <taxon>Neocallimastigales</taxon>
        <taxon>Neocallimastigaceae</taxon>
        <taxon>Neocallimastix</taxon>
    </lineage>
</organism>
<keyword evidence="1" id="KW-0472">Membrane</keyword>
<dbReference type="SUPFAM" id="SSF53850">
    <property type="entry name" value="Periplasmic binding protein-like II"/>
    <property type="match status" value="1"/>
</dbReference>
<keyword evidence="1" id="KW-1133">Transmembrane helix</keyword>
<dbReference type="EMBL" id="MCOG01000207">
    <property type="protein sequence ID" value="ORY25888.1"/>
    <property type="molecule type" value="Genomic_DNA"/>
</dbReference>
<dbReference type="Gene3D" id="3.40.190.10">
    <property type="entry name" value="Periplasmic binding protein-like II"/>
    <property type="match status" value="2"/>
</dbReference>
<evidence type="ECO:0000313" key="2">
    <source>
        <dbReference type="EMBL" id="ORY25888.1"/>
    </source>
</evidence>
<comment type="caution">
    <text evidence="2">The sequence shown here is derived from an EMBL/GenBank/DDBJ whole genome shotgun (WGS) entry which is preliminary data.</text>
</comment>
<proteinExistence type="predicted"/>
<feature type="transmembrane region" description="Helical" evidence="1">
    <location>
        <begin position="370"/>
        <end position="389"/>
    </location>
</feature>
<accession>A0A1Y2ATH5</accession>
<feature type="transmembrane region" description="Helical" evidence="1">
    <location>
        <begin position="521"/>
        <end position="545"/>
    </location>
</feature>
<keyword evidence="1" id="KW-0812">Transmembrane</keyword>
<evidence type="ECO:0000256" key="1">
    <source>
        <dbReference type="SAM" id="Phobius"/>
    </source>
</evidence>
<dbReference type="STRING" id="1754190.A0A1Y2ATH5"/>